<dbReference type="EMBL" id="PKHA01000001">
    <property type="protein sequence ID" value="PKY99841.1"/>
    <property type="molecule type" value="Genomic_DNA"/>
</dbReference>
<comment type="caution">
    <text evidence="1">The sequence shown here is derived from an EMBL/GenBank/DDBJ whole genome shotgun (WGS) entry which is preliminary data.</text>
</comment>
<evidence type="ECO:0000313" key="1">
    <source>
        <dbReference type="EMBL" id="PKY99841.1"/>
    </source>
</evidence>
<dbReference type="Proteomes" id="UP000234778">
    <property type="component" value="Unassembled WGS sequence"/>
</dbReference>
<proteinExistence type="predicted"/>
<dbReference type="SUPFAM" id="SSF53254">
    <property type="entry name" value="Phosphoglycerate mutase-like"/>
    <property type="match status" value="1"/>
</dbReference>
<dbReference type="InterPro" id="IPR029033">
    <property type="entry name" value="His_PPase_superfam"/>
</dbReference>
<gene>
    <name evidence="1" type="ORF">CYJ26_01655</name>
</gene>
<evidence type="ECO:0000313" key="2">
    <source>
        <dbReference type="Proteomes" id="UP000234778"/>
    </source>
</evidence>
<sequence>MTSQPDERTLVLVRHSKAARGMSDAERPLTEHGEQMAADLAKQLGSRIASLDLLLVSPAARTRQTARPVRDRLRPRDTRVEEVLYMGSSTRVLEQLTVLDEEVRSVVVVGHEPTTSILAYELDEGASDLARQIEFGIPPATALVLSVPVSWSELGPGRARLTEILMTS</sequence>
<reference evidence="1 2" key="1">
    <citation type="submission" date="2017-12" db="EMBL/GenBank/DDBJ databases">
        <title>Phylogenetic diversity of female urinary microbiome.</title>
        <authorList>
            <person name="Thomas-White K."/>
            <person name="Wolfe A.J."/>
        </authorList>
    </citation>
    <scope>NUCLEOTIDE SEQUENCE [LARGE SCALE GENOMIC DNA]</scope>
    <source>
        <strain evidence="1 2">UMB0319</strain>
    </source>
</reference>
<organism evidence="1 2">
    <name type="scientific">Actinomyces urogenitalis</name>
    <dbReference type="NCBI Taxonomy" id="103621"/>
    <lineage>
        <taxon>Bacteria</taxon>
        <taxon>Bacillati</taxon>
        <taxon>Actinomycetota</taxon>
        <taxon>Actinomycetes</taxon>
        <taxon>Actinomycetales</taxon>
        <taxon>Actinomycetaceae</taxon>
        <taxon>Actinomyces</taxon>
    </lineage>
</organism>
<accession>A0A2I1KW34</accession>
<dbReference type="CDD" id="cd07067">
    <property type="entry name" value="HP_PGM_like"/>
    <property type="match status" value="1"/>
</dbReference>
<dbReference type="InterPro" id="IPR013078">
    <property type="entry name" value="His_Pase_superF_clade-1"/>
</dbReference>
<protein>
    <submittedName>
        <fullName evidence="1">Phosphohistidine phosphatase</fullName>
    </submittedName>
</protein>
<dbReference type="AlphaFoldDB" id="A0A2I1KW34"/>
<name>A0A2I1KW34_9ACTO</name>
<dbReference type="Pfam" id="PF00300">
    <property type="entry name" value="His_Phos_1"/>
    <property type="match status" value="1"/>
</dbReference>
<dbReference type="Gene3D" id="3.40.50.1240">
    <property type="entry name" value="Phosphoglycerate mutase-like"/>
    <property type="match status" value="1"/>
</dbReference>
<dbReference type="SMART" id="SM00855">
    <property type="entry name" value="PGAM"/>
    <property type="match status" value="1"/>
</dbReference>